<dbReference type="Proteomes" id="UP000192293">
    <property type="component" value="Unassembled WGS sequence"/>
</dbReference>
<reference evidence="1" key="3">
    <citation type="journal article" date="2022" name="BMC Genomics">
        <title>Comparative genome analysis of mycobacteria focusing on tRNA and non-coding RNA.</title>
        <authorList>
            <person name="Behra P.R.K."/>
            <person name="Pettersson B.M.F."/>
            <person name="Ramesh M."/>
            <person name="Das S."/>
            <person name="Dasgupta S."/>
            <person name="Kirsebom L.A."/>
        </authorList>
    </citation>
    <scope>NUCLEOTIDE SEQUENCE</scope>
    <source>
        <strain evidence="1">DSM 45439</strain>
    </source>
</reference>
<name>A0AAW5S7B5_MYCBC</name>
<evidence type="ECO:0000313" key="1">
    <source>
        <dbReference type="EMBL" id="MCV6990845.1"/>
    </source>
</evidence>
<organism evidence="1 4">
    <name type="scientific">Mycobacterium bouchedurhonense</name>
    <dbReference type="NCBI Taxonomy" id="701041"/>
    <lineage>
        <taxon>Bacteria</taxon>
        <taxon>Bacillati</taxon>
        <taxon>Actinomycetota</taxon>
        <taxon>Actinomycetes</taxon>
        <taxon>Mycobacteriales</taxon>
        <taxon>Mycobacteriaceae</taxon>
        <taxon>Mycobacterium</taxon>
        <taxon>Mycobacterium avium complex (MAC)</taxon>
    </lineage>
</organism>
<evidence type="ECO:0000313" key="4">
    <source>
        <dbReference type="Proteomes" id="UP001207588"/>
    </source>
</evidence>
<accession>A0AAW5S7B5</accession>
<gene>
    <name evidence="2" type="ORF">BST19_18940</name>
    <name evidence="1" type="ORF">H7I91_16415</name>
</gene>
<keyword evidence="3" id="KW-1185">Reference proteome</keyword>
<dbReference type="EMBL" id="JACKTG010000052">
    <property type="protein sequence ID" value="MCV6990845.1"/>
    <property type="molecule type" value="Genomic_DNA"/>
</dbReference>
<evidence type="ECO:0000313" key="3">
    <source>
        <dbReference type="Proteomes" id="UP000192293"/>
    </source>
</evidence>
<protein>
    <submittedName>
        <fullName evidence="1">Uncharacterized protein</fullName>
    </submittedName>
</protein>
<reference evidence="1" key="2">
    <citation type="submission" date="2020-07" db="EMBL/GenBank/DDBJ databases">
        <authorList>
            <person name="Pettersson B.M.F."/>
            <person name="Behra P.R.K."/>
            <person name="Ramesh M."/>
            <person name="Das S."/>
            <person name="Dasgupta S."/>
            <person name="Kirsebom L.A."/>
        </authorList>
    </citation>
    <scope>NUCLEOTIDE SEQUENCE</scope>
    <source>
        <strain evidence="1">DSM 45439</strain>
    </source>
</reference>
<comment type="caution">
    <text evidence="1">The sequence shown here is derived from an EMBL/GenBank/DDBJ whole genome shotgun (WGS) entry which is preliminary data.</text>
</comment>
<evidence type="ECO:0000313" key="2">
    <source>
        <dbReference type="EMBL" id="ORA46615.1"/>
    </source>
</evidence>
<sequence>MGFEFKIDTEALKQFEQDLQKRFDGKRISIPLEGSEEDAVRDVRKQLVDMGLTPNDAEIAGYVRDARRQMDSHLRRAPKPPAPSI</sequence>
<proteinExistence type="predicted"/>
<dbReference type="RefSeq" id="WP_033727021.1">
    <property type="nucleotide sequence ID" value="NZ_JACKTG010000052.1"/>
</dbReference>
<dbReference type="Proteomes" id="UP001207588">
    <property type="component" value="Unassembled WGS sequence"/>
</dbReference>
<dbReference type="AlphaFoldDB" id="A0AAW5S7B5"/>
<reference evidence="2 3" key="1">
    <citation type="submission" date="2017-02" db="EMBL/GenBank/DDBJ databases">
        <title>The new phylogeny of genus Mycobacterium.</title>
        <authorList>
            <person name="Tortoli E."/>
            <person name="Trovato A."/>
            <person name="Cirillo D.M."/>
        </authorList>
    </citation>
    <scope>NUCLEOTIDE SEQUENCE [LARGE SCALE GENOMIC DNA]</scope>
    <source>
        <strain evidence="2 3">DSM 45439</strain>
    </source>
</reference>
<dbReference type="EMBL" id="MVHL01000032">
    <property type="protein sequence ID" value="ORA46615.1"/>
    <property type="molecule type" value="Genomic_DNA"/>
</dbReference>